<dbReference type="STRING" id="995062.SAMN04489718_1411"/>
<evidence type="ECO:0000313" key="2">
    <source>
        <dbReference type="EMBL" id="SDQ34638.1"/>
    </source>
</evidence>
<reference evidence="3" key="1">
    <citation type="submission" date="2016-10" db="EMBL/GenBank/DDBJ databases">
        <authorList>
            <person name="Varghese N."/>
            <person name="Submissions S."/>
        </authorList>
    </citation>
    <scope>NUCLEOTIDE SEQUENCE [LARGE SCALE GENOMIC DNA]</scope>
    <source>
        <strain evidence="3">DSM 45459</strain>
    </source>
</reference>
<gene>
    <name evidence="2" type="ORF">SAMN04489718_1411</name>
</gene>
<sequence>MPEHFAMMNFPEVSTDPLERARRLERIHAATLSESDEEETPRPVVAASWQRSLQARIDPNGWQPPIVFAADELEEQRDAHSLASCLPLLRRTLLDEVGECAHIMIVTDETGHILWREGHPSVCRKADDVLLSEGTRWAEETIGTNAMGTTLATGTSVQIHSAEHLVCTYHSWTCAASPIRDPETGEVIGSIDLSGPLHTMHPTLPALVAAASRLAEGELAEQMRRRHMRIVEREMPRLRPSSGESVALLSPYGRVIASEPRNLALPEGAVPRTCGEEFDAGNGRKAVLEPLTEGYLLRTYRVSGVKQRDSVLRLRFTGTWPEVELNDRSVRVGQRHAELLAALTLRPEGLNAEQLALMVHGEQGNPVTVRAELHRLRARLGNSIVRTKPYRLGVRVEADFTAVRSLLREGRPAAALERYGQGLLPGSDAPVVRAERDELLAGMRAAVLAARDPELLWRFAHTDSGRWDAEVLEQLLETLPVRDWRRAGTRTRLDRLLNDEE</sequence>
<dbReference type="Proteomes" id="UP000199301">
    <property type="component" value="Unassembled WGS sequence"/>
</dbReference>
<name>A0A1H1A4N3_9ACTN</name>
<dbReference type="InterPro" id="IPR029016">
    <property type="entry name" value="GAF-like_dom_sf"/>
</dbReference>
<accession>A0A1H1A4N3</accession>
<dbReference type="Gene3D" id="3.30.450.40">
    <property type="match status" value="1"/>
</dbReference>
<dbReference type="EMBL" id="FNKO01000001">
    <property type="protein sequence ID" value="SDQ34638.1"/>
    <property type="molecule type" value="Genomic_DNA"/>
</dbReference>
<proteinExistence type="predicted"/>
<organism evidence="2 3">
    <name type="scientific">Actinopolyspora saharensis</name>
    <dbReference type="NCBI Taxonomy" id="995062"/>
    <lineage>
        <taxon>Bacteria</taxon>
        <taxon>Bacillati</taxon>
        <taxon>Actinomycetota</taxon>
        <taxon>Actinomycetes</taxon>
        <taxon>Actinopolysporales</taxon>
        <taxon>Actinopolysporaceae</taxon>
        <taxon>Actinopolyspora</taxon>
    </lineage>
</organism>
<dbReference type="AlphaFoldDB" id="A0A1H1A4N3"/>
<evidence type="ECO:0000313" key="3">
    <source>
        <dbReference type="Proteomes" id="UP000199301"/>
    </source>
</evidence>
<feature type="domain" description="GAF" evidence="1">
    <location>
        <begin position="96"/>
        <end position="215"/>
    </location>
</feature>
<dbReference type="Pfam" id="PF01590">
    <property type="entry name" value="GAF"/>
    <property type="match status" value="1"/>
</dbReference>
<dbReference type="InterPro" id="IPR003018">
    <property type="entry name" value="GAF"/>
</dbReference>
<protein>
    <recommendedName>
        <fullName evidence="1">GAF domain-containing protein</fullName>
    </recommendedName>
</protein>
<evidence type="ECO:0000259" key="1">
    <source>
        <dbReference type="Pfam" id="PF01590"/>
    </source>
</evidence>
<keyword evidence="3" id="KW-1185">Reference proteome</keyword>